<comment type="caution">
    <text evidence="1">The sequence shown here is derived from an EMBL/GenBank/DDBJ whole genome shotgun (WGS) entry which is preliminary data.</text>
</comment>
<protein>
    <submittedName>
        <fullName evidence="1">Uncharacterized protein</fullName>
    </submittedName>
</protein>
<evidence type="ECO:0000313" key="1">
    <source>
        <dbReference type="EMBL" id="KAG2332401.1"/>
    </source>
</evidence>
<dbReference type="Proteomes" id="UP000886595">
    <property type="component" value="Unassembled WGS sequence"/>
</dbReference>
<organism evidence="1 2">
    <name type="scientific">Brassica carinata</name>
    <name type="common">Ethiopian mustard</name>
    <name type="synonym">Abyssinian cabbage</name>
    <dbReference type="NCBI Taxonomy" id="52824"/>
    <lineage>
        <taxon>Eukaryota</taxon>
        <taxon>Viridiplantae</taxon>
        <taxon>Streptophyta</taxon>
        <taxon>Embryophyta</taxon>
        <taxon>Tracheophyta</taxon>
        <taxon>Spermatophyta</taxon>
        <taxon>Magnoliopsida</taxon>
        <taxon>eudicotyledons</taxon>
        <taxon>Gunneridae</taxon>
        <taxon>Pentapetalae</taxon>
        <taxon>rosids</taxon>
        <taxon>malvids</taxon>
        <taxon>Brassicales</taxon>
        <taxon>Brassicaceae</taxon>
        <taxon>Brassiceae</taxon>
        <taxon>Brassica</taxon>
    </lineage>
</organism>
<proteinExistence type="predicted"/>
<gene>
    <name evidence="1" type="ORF">Bca52824_003581</name>
</gene>
<dbReference type="AlphaFoldDB" id="A0A8X7WLE7"/>
<keyword evidence="2" id="KW-1185">Reference proteome</keyword>
<sequence length="118" mass="12563">MNCCVNSWSCRVTTKLNGLTVPVPFEDGSTSVFSFLLLVSSKHLISSRTIPSLPVEKNDSLVEKGARETLRLLISGANATTSARLIHHGSRGLYSGTREMSGVSLFAPIGLQQPSAGC</sequence>
<name>A0A8X7WLE7_BRACI</name>
<dbReference type="OrthoDB" id="1921521at2759"/>
<reference evidence="1 2" key="1">
    <citation type="submission" date="2020-02" db="EMBL/GenBank/DDBJ databases">
        <authorList>
            <person name="Ma Q."/>
            <person name="Huang Y."/>
            <person name="Song X."/>
            <person name="Pei D."/>
        </authorList>
    </citation>
    <scope>NUCLEOTIDE SEQUENCE [LARGE SCALE GENOMIC DNA]</scope>
    <source>
        <strain evidence="1">Sxm20200214</strain>
        <tissue evidence="1">Leaf</tissue>
    </source>
</reference>
<dbReference type="EMBL" id="JAAMPC010000001">
    <property type="protein sequence ID" value="KAG2332401.1"/>
    <property type="molecule type" value="Genomic_DNA"/>
</dbReference>
<evidence type="ECO:0000313" key="2">
    <source>
        <dbReference type="Proteomes" id="UP000886595"/>
    </source>
</evidence>
<accession>A0A8X7WLE7</accession>